<evidence type="ECO:0000256" key="2">
    <source>
        <dbReference type="ARBA" id="ARBA00022679"/>
    </source>
</evidence>
<dbReference type="PANTHER" id="PTHR34388:SF1">
    <property type="entry name" value="DNA POLYMERASE III SUBUNIT DELTA"/>
    <property type="match status" value="1"/>
</dbReference>
<dbReference type="Pfam" id="PF21694">
    <property type="entry name" value="DNA_pol3_delta_C"/>
    <property type="match status" value="1"/>
</dbReference>
<dbReference type="AlphaFoldDB" id="A0A0A2WNS2"/>
<comment type="catalytic activity">
    <reaction evidence="7">
        <text>DNA(n) + a 2'-deoxyribonucleoside 5'-triphosphate = DNA(n+1) + diphosphate</text>
        <dbReference type="Rhea" id="RHEA:22508"/>
        <dbReference type="Rhea" id="RHEA-COMP:17339"/>
        <dbReference type="Rhea" id="RHEA-COMP:17340"/>
        <dbReference type="ChEBI" id="CHEBI:33019"/>
        <dbReference type="ChEBI" id="CHEBI:61560"/>
        <dbReference type="ChEBI" id="CHEBI:173112"/>
        <dbReference type="EC" id="2.7.7.7"/>
    </reaction>
</comment>
<dbReference type="RefSeq" id="WP_038065863.1">
    <property type="nucleotide sequence ID" value="NZ_JPSL02000040.1"/>
</dbReference>
<keyword evidence="10" id="KW-1185">Reference proteome</keyword>
<dbReference type="EMBL" id="JPSL02000040">
    <property type="protein sequence ID" value="KGQ21473.1"/>
    <property type="molecule type" value="Genomic_DNA"/>
</dbReference>
<dbReference type="GO" id="GO:0003677">
    <property type="term" value="F:DNA binding"/>
    <property type="evidence" value="ECO:0007669"/>
    <property type="project" value="InterPro"/>
</dbReference>
<keyword evidence="2" id="KW-0808">Transferase</keyword>
<dbReference type="EC" id="2.7.7.7" evidence="1"/>
<evidence type="ECO:0000313" key="10">
    <source>
        <dbReference type="Proteomes" id="UP000030364"/>
    </source>
</evidence>
<evidence type="ECO:0000256" key="4">
    <source>
        <dbReference type="ARBA" id="ARBA00022705"/>
    </source>
</evidence>
<dbReference type="GO" id="GO:0009360">
    <property type="term" value="C:DNA polymerase III complex"/>
    <property type="evidence" value="ECO:0007669"/>
    <property type="project" value="TreeGrafter"/>
</dbReference>
<dbReference type="InterPro" id="IPR008921">
    <property type="entry name" value="DNA_pol3_clamp-load_cplx_C"/>
</dbReference>
<dbReference type="GO" id="GO:0003887">
    <property type="term" value="F:DNA-directed DNA polymerase activity"/>
    <property type="evidence" value="ECO:0007669"/>
    <property type="project" value="UniProtKB-KW"/>
</dbReference>
<comment type="caution">
    <text evidence="9">The sequence shown here is derived from an EMBL/GenBank/DDBJ whole genome shotgun (WGS) entry which is preliminary data.</text>
</comment>
<evidence type="ECO:0000313" key="9">
    <source>
        <dbReference type="EMBL" id="KGQ21473.1"/>
    </source>
</evidence>
<name>A0A0A2WNS2_THEFI</name>
<dbReference type="Proteomes" id="UP000030364">
    <property type="component" value="Unassembled WGS sequence"/>
</dbReference>
<dbReference type="Gene3D" id="1.20.272.10">
    <property type="match status" value="1"/>
</dbReference>
<evidence type="ECO:0000259" key="8">
    <source>
        <dbReference type="Pfam" id="PF21694"/>
    </source>
</evidence>
<dbReference type="STRING" id="276.THFILI_09980"/>
<keyword evidence="3" id="KW-0548">Nucleotidyltransferase</keyword>
<proteinExistence type="inferred from homology"/>
<comment type="similarity">
    <text evidence="6">Belongs to the DNA polymerase HolA subunit family.</text>
</comment>
<evidence type="ECO:0000256" key="6">
    <source>
        <dbReference type="ARBA" id="ARBA00034754"/>
    </source>
</evidence>
<evidence type="ECO:0000256" key="1">
    <source>
        <dbReference type="ARBA" id="ARBA00012417"/>
    </source>
</evidence>
<dbReference type="Gene3D" id="1.10.8.60">
    <property type="match status" value="1"/>
</dbReference>
<dbReference type="SUPFAM" id="SSF52540">
    <property type="entry name" value="P-loop containing nucleoside triphosphate hydrolases"/>
    <property type="match status" value="1"/>
</dbReference>
<dbReference type="OrthoDB" id="30830at2"/>
<organism evidence="9 10">
    <name type="scientific">Thermus filiformis</name>
    <dbReference type="NCBI Taxonomy" id="276"/>
    <lineage>
        <taxon>Bacteria</taxon>
        <taxon>Thermotogati</taxon>
        <taxon>Deinococcota</taxon>
        <taxon>Deinococci</taxon>
        <taxon>Thermales</taxon>
        <taxon>Thermaceae</taxon>
        <taxon>Thermus</taxon>
    </lineage>
</organism>
<accession>A0A0A2WNS2</accession>
<sequence>MIKVFTGDPFLARQALLEEARLQGLKGFTPPEPEALAQALQGGLFGRGGAAVDLSEAGEAAWKAIKPLLERVPQEVPLLILDPRPSPARAAFYRGLERLDFPTPKGKDLVRYIENRARALGLKLPSGVAHFLAGLMAEGPDLMALEQELQKLRLLTPPLTLEKVEKVVALRPPMSGFEVVRLVLEGKGEEALRRLNALLSEGEDPLRVLGAFSWQYALLFRARALLEAGGLSLEEQAARLEAHPFAARRALEVARRLRMEELEQALDLLLEAELRAKRGRDARLALEKLVVELTGASSLR</sequence>
<dbReference type="PATRIC" id="fig|276.5.peg.1723"/>
<gene>
    <name evidence="9" type="ORF">THFILI_09980</name>
</gene>
<evidence type="ECO:0000256" key="3">
    <source>
        <dbReference type="ARBA" id="ARBA00022695"/>
    </source>
</evidence>
<dbReference type="InterPro" id="IPR048466">
    <property type="entry name" value="DNA_pol3_delta-like_C"/>
</dbReference>
<reference evidence="9 10" key="1">
    <citation type="journal article" date="2015" name="Genome Announc.">
        <title>Draft Genome Sequence of the Thermophile Thermus filiformis ATCC 43280, Producer of Carotenoid-(Di)glucoside-Branched Fatty Acid (Di)esters and Source of Hyperthermostable Enzymes of Biotechnological Interest.</title>
        <authorList>
            <person name="Mandelli F."/>
            <person name="Oliveira Ramires B."/>
            <person name="Couger M.B."/>
            <person name="Paixao D.A."/>
            <person name="Camilo C.M."/>
            <person name="Polikarpov I."/>
            <person name="Prade R."/>
            <person name="Riano-Pachon D.M."/>
            <person name="Squina F.M."/>
        </authorList>
    </citation>
    <scope>NUCLEOTIDE SEQUENCE [LARGE SCALE GENOMIC DNA]</scope>
    <source>
        <strain evidence="9 10">ATCC 43280</strain>
    </source>
</reference>
<dbReference type="PANTHER" id="PTHR34388">
    <property type="entry name" value="DNA POLYMERASE III SUBUNIT DELTA"/>
    <property type="match status" value="1"/>
</dbReference>
<evidence type="ECO:0000256" key="7">
    <source>
        <dbReference type="ARBA" id="ARBA00049244"/>
    </source>
</evidence>
<protein>
    <recommendedName>
        <fullName evidence="1">DNA-directed DNA polymerase</fullName>
        <ecNumber evidence="1">2.7.7.7</ecNumber>
    </recommendedName>
</protein>
<dbReference type="NCBIfam" id="TIGR01128">
    <property type="entry name" value="holA"/>
    <property type="match status" value="1"/>
</dbReference>
<keyword evidence="4" id="KW-0235">DNA replication</keyword>
<dbReference type="InterPro" id="IPR005790">
    <property type="entry name" value="DNA_polIII_delta"/>
</dbReference>
<dbReference type="SUPFAM" id="SSF48019">
    <property type="entry name" value="post-AAA+ oligomerization domain-like"/>
    <property type="match status" value="1"/>
</dbReference>
<dbReference type="GO" id="GO:0006261">
    <property type="term" value="P:DNA-templated DNA replication"/>
    <property type="evidence" value="ECO:0007669"/>
    <property type="project" value="TreeGrafter"/>
</dbReference>
<feature type="domain" description="DNA polymerase III delta subunit-like C-terminal" evidence="8">
    <location>
        <begin position="177"/>
        <end position="292"/>
    </location>
</feature>
<evidence type="ECO:0000256" key="5">
    <source>
        <dbReference type="ARBA" id="ARBA00022932"/>
    </source>
</evidence>
<keyword evidence="5" id="KW-0239">DNA-directed DNA polymerase</keyword>
<dbReference type="InterPro" id="IPR027417">
    <property type="entry name" value="P-loop_NTPase"/>
</dbReference>